<evidence type="ECO:0000313" key="2">
    <source>
        <dbReference type="EMBL" id="KAG8458495.1"/>
    </source>
</evidence>
<accession>A0A8J6C5W1</accession>
<protein>
    <submittedName>
        <fullName evidence="2">Uncharacterized protein</fullName>
    </submittedName>
</protein>
<dbReference type="OrthoDB" id="10615247at2759"/>
<feature type="coiled-coil region" evidence="1">
    <location>
        <begin position="209"/>
        <end position="248"/>
    </location>
</feature>
<dbReference type="AlphaFoldDB" id="A0A8J6C5W1"/>
<comment type="caution">
    <text evidence="2">The sequence shown here is derived from an EMBL/GenBank/DDBJ whole genome shotgun (WGS) entry which is preliminary data.</text>
</comment>
<sequence>MADPLGAVDSRLASENDTLRRQLQASEDEAARWRELFGVAAQAREIAEAWRSQYEREVQARASLGAAVKRLQSALDRAQLAEQLTLREVEQAATQLRGARADTQRWKHRCESLSLGKCAIEREDLRRERDALLAAAAETRAAEAAKGRRRPLSAAEARHAHRHRNALIASATASLDELAGRTSGIAGAAFGAEGGGARKSADEDAVVALEALELERRESEMQLAHSRAERAEVELHALREKLTSVSDAACASERQAEAWRQKYLAEVQANREAAFSADRSEEFILARARVEAERKLTARGLEAEAAGWQAIAIEREEALRAVHRKLRGLQLGGVPNVAHDLALREMRREIERRLRAPGDDTPDALG</sequence>
<dbReference type="Proteomes" id="UP000751190">
    <property type="component" value="Unassembled WGS sequence"/>
</dbReference>
<name>A0A8J6C5W1_DIALT</name>
<dbReference type="EMBL" id="JAGTXO010000050">
    <property type="protein sequence ID" value="KAG8458495.1"/>
    <property type="molecule type" value="Genomic_DNA"/>
</dbReference>
<evidence type="ECO:0000256" key="1">
    <source>
        <dbReference type="SAM" id="Coils"/>
    </source>
</evidence>
<reference evidence="2" key="1">
    <citation type="submission" date="2021-05" db="EMBL/GenBank/DDBJ databases">
        <title>The genome of the haptophyte Pavlova lutheri (Diacronema luteri, Pavlovales) - a model for lipid biosynthesis in eukaryotic algae.</title>
        <authorList>
            <person name="Hulatt C.J."/>
            <person name="Posewitz M.C."/>
        </authorList>
    </citation>
    <scope>NUCLEOTIDE SEQUENCE</scope>
    <source>
        <strain evidence="2">NIVA-4/92</strain>
    </source>
</reference>
<evidence type="ECO:0000313" key="3">
    <source>
        <dbReference type="Proteomes" id="UP000751190"/>
    </source>
</evidence>
<keyword evidence="3" id="KW-1185">Reference proteome</keyword>
<proteinExistence type="predicted"/>
<gene>
    <name evidence="2" type="ORF">KFE25_003030</name>
</gene>
<keyword evidence="1" id="KW-0175">Coiled coil</keyword>
<organism evidence="2 3">
    <name type="scientific">Diacronema lutheri</name>
    <name type="common">Unicellular marine alga</name>
    <name type="synonym">Monochrysis lutheri</name>
    <dbReference type="NCBI Taxonomy" id="2081491"/>
    <lineage>
        <taxon>Eukaryota</taxon>
        <taxon>Haptista</taxon>
        <taxon>Haptophyta</taxon>
        <taxon>Pavlovophyceae</taxon>
        <taxon>Pavlovales</taxon>
        <taxon>Pavlovaceae</taxon>
        <taxon>Diacronema</taxon>
    </lineage>
</organism>